<feature type="region of interest" description="Disordered" evidence="1">
    <location>
        <begin position="58"/>
        <end position="83"/>
    </location>
</feature>
<comment type="caution">
    <text evidence="2">The sequence shown here is derived from an EMBL/GenBank/DDBJ whole genome shotgun (WGS) entry which is preliminary data.</text>
</comment>
<organism evidence="2 3">
    <name type="scientific">Aliiruegeria haliotis</name>
    <dbReference type="NCBI Taxonomy" id="1280846"/>
    <lineage>
        <taxon>Bacteria</taxon>
        <taxon>Pseudomonadati</taxon>
        <taxon>Pseudomonadota</taxon>
        <taxon>Alphaproteobacteria</taxon>
        <taxon>Rhodobacterales</taxon>
        <taxon>Roseobacteraceae</taxon>
        <taxon>Aliiruegeria</taxon>
    </lineage>
</organism>
<sequence>MQQSLLDLHSRTLLATVALTVYRQMALNRQLDDEIKELVRDRMRAWRIRLEYYTTSAEAGERESAQIDAEEPLPNIPRKKDRR</sequence>
<accession>A0A2T0RUN2</accession>
<protein>
    <submittedName>
        <fullName evidence="2">Uncharacterized protein</fullName>
    </submittedName>
</protein>
<reference evidence="2 3" key="1">
    <citation type="submission" date="2018-03" db="EMBL/GenBank/DDBJ databases">
        <title>Genomic Encyclopedia of Archaeal and Bacterial Type Strains, Phase II (KMG-II): from individual species to whole genera.</title>
        <authorList>
            <person name="Goeker M."/>
        </authorList>
    </citation>
    <scope>NUCLEOTIDE SEQUENCE [LARGE SCALE GENOMIC DNA]</scope>
    <source>
        <strain evidence="2 3">DSM 29328</strain>
    </source>
</reference>
<evidence type="ECO:0000256" key="1">
    <source>
        <dbReference type="SAM" id="MobiDB-lite"/>
    </source>
</evidence>
<dbReference type="AlphaFoldDB" id="A0A2T0RUN2"/>
<evidence type="ECO:0000313" key="2">
    <source>
        <dbReference type="EMBL" id="PRY24860.1"/>
    </source>
</evidence>
<dbReference type="Proteomes" id="UP000239480">
    <property type="component" value="Unassembled WGS sequence"/>
</dbReference>
<name>A0A2T0RUN2_9RHOB</name>
<proteinExistence type="predicted"/>
<evidence type="ECO:0000313" key="3">
    <source>
        <dbReference type="Proteomes" id="UP000239480"/>
    </source>
</evidence>
<keyword evidence="3" id="KW-1185">Reference proteome</keyword>
<gene>
    <name evidence="2" type="ORF">CLV78_10232</name>
</gene>
<dbReference type="EMBL" id="PVTD01000002">
    <property type="protein sequence ID" value="PRY24860.1"/>
    <property type="molecule type" value="Genomic_DNA"/>
</dbReference>